<accession>A0A1G7MFX2</accession>
<dbReference type="AlphaFoldDB" id="A0A1G7MFX2"/>
<keyword evidence="3" id="KW-1185">Reference proteome</keyword>
<dbReference type="STRING" id="1082479.SAMN05216241_101599"/>
<dbReference type="EMBL" id="FNCE01000001">
    <property type="protein sequence ID" value="SDF60536.1"/>
    <property type="molecule type" value="Genomic_DNA"/>
</dbReference>
<feature type="transmembrane region" description="Helical" evidence="1">
    <location>
        <begin position="151"/>
        <end position="168"/>
    </location>
</feature>
<protein>
    <submittedName>
        <fullName evidence="2">Uncharacterized conserved protein</fullName>
    </submittedName>
</protein>
<dbReference type="Pfam" id="PF06055">
    <property type="entry name" value="ExoD"/>
    <property type="match status" value="1"/>
</dbReference>
<organism evidence="2 3">
    <name type="scientific">Limimonas halophila</name>
    <dbReference type="NCBI Taxonomy" id="1082479"/>
    <lineage>
        <taxon>Bacteria</taxon>
        <taxon>Pseudomonadati</taxon>
        <taxon>Pseudomonadota</taxon>
        <taxon>Alphaproteobacteria</taxon>
        <taxon>Rhodospirillales</taxon>
        <taxon>Rhodovibrionaceae</taxon>
        <taxon>Limimonas</taxon>
    </lineage>
</organism>
<reference evidence="2 3" key="1">
    <citation type="submission" date="2016-10" db="EMBL/GenBank/DDBJ databases">
        <authorList>
            <person name="de Groot N.N."/>
        </authorList>
    </citation>
    <scope>NUCLEOTIDE SEQUENCE [LARGE SCALE GENOMIC DNA]</scope>
    <source>
        <strain evidence="2 3">DSM 25584</strain>
    </source>
</reference>
<name>A0A1G7MFX2_9PROT</name>
<dbReference type="PANTHER" id="PTHR41795">
    <property type="entry name" value="EXOPOLYSACCHARIDE SYNTHESIS PROTEIN"/>
    <property type="match status" value="1"/>
</dbReference>
<gene>
    <name evidence="2" type="ORF">SAMN05216241_101599</name>
</gene>
<feature type="transmembrane region" description="Helical" evidence="1">
    <location>
        <begin position="175"/>
        <end position="197"/>
    </location>
</feature>
<evidence type="ECO:0000313" key="3">
    <source>
        <dbReference type="Proteomes" id="UP000199415"/>
    </source>
</evidence>
<evidence type="ECO:0000313" key="2">
    <source>
        <dbReference type="EMBL" id="SDF60536.1"/>
    </source>
</evidence>
<sequence length="205" mass="21666">MAHHWLYPLTPTTADLVAAFPDIFTDSRVRLVDVLAALGERGLASALLVLAAPQLLPTPLGLSNIVAVPAVLVTVQMAFGRGTLWLPRWLLNRVFPRERVLATCRKLIPILRAIEILVQPRLAAVWSSAGVRFVGVFAFAISLISVFPLPFSGWLPAISLILIAAGLLERDGLVVIAGVLVGMAAVGVFVGVLAGLVEVGKAVAA</sequence>
<keyword evidence="1" id="KW-0812">Transmembrane</keyword>
<dbReference type="PANTHER" id="PTHR41795:SF1">
    <property type="entry name" value="EXOPOLYSACCHARIDE SYNTHESIS PROTEIN"/>
    <property type="match status" value="1"/>
</dbReference>
<feature type="transmembrane region" description="Helical" evidence="1">
    <location>
        <begin position="122"/>
        <end position="145"/>
    </location>
</feature>
<dbReference type="InterPro" id="IPR010331">
    <property type="entry name" value="ExoD"/>
</dbReference>
<proteinExistence type="predicted"/>
<dbReference type="PIRSF" id="PIRSF033239">
    <property type="entry name" value="ExoD"/>
    <property type="match status" value="1"/>
</dbReference>
<dbReference type="RefSeq" id="WP_176758486.1">
    <property type="nucleotide sequence ID" value="NZ_FNCE01000001.1"/>
</dbReference>
<keyword evidence="1" id="KW-0472">Membrane</keyword>
<evidence type="ECO:0000256" key="1">
    <source>
        <dbReference type="SAM" id="Phobius"/>
    </source>
</evidence>
<keyword evidence="1" id="KW-1133">Transmembrane helix</keyword>
<dbReference type="Proteomes" id="UP000199415">
    <property type="component" value="Unassembled WGS sequence"/>
</dbReference>